<accession>A0A9P1ICF5</accession>
<dbReference type="GO" id="GO:0000176">
    <property type="term" value="C:nuclear exosome (RNase complex)"/>
    <property type="evidence" value="ECO:0007669"/>
    <property type="project" value="TreeGrafter"/>
</dbReference>
<dbReference type="GO" id="GO:0003723">
    <property type="term" value="F:RNA binding"/>
    <property type="evidence" value="ECO:0007669"/>
    <property type="project" value="TreeGrafter"/>
</dbReference>
<keyword evidence="3" id="KW-0698">rRNA processing</keyword>
<proteinExistence type="inferred from homology"/>
<protein>
    <submittedName>
        <fullName evidence="8">Uncharacterized protein</fullName>
    </submittedName>
</protein>
<evidence type="ECO:0000313" key="9">
    <source>
        <dbReference type="Proteomes" id="UP001152747"/>
    </source>
</evidence>
<dbReference type="SUPFAM" id="SSF55666">
    <property type="entry name" value="Ribonuclease PH domain 2-like"/>
    <property type="match status" value="1"/>
</dbReference>
<evidence type="ECO:0000256" key="4">
    <source>
        <dbReference type="ARBA" id="ARBA00022835"/>
    </source>
</evidence>
<dbReference type="InterPro" id="IPR027408">
    <property type="entry name" value="PNPase/RNase_PH_dom_sf"/>
</dbReference>
<organism evidence="8 9">
    <name type="scientific">Caenorhabditis angaria</name>
    <dbReference type="NCBI Taxonomy" id="860376"/>
    <lineage>
        <taxon>Eukaryota</taxon>
        <taxon>Metazoa</taxon>
        <taxon>Ecdysozoa</taxon>
        <taxon>Nematoda</taxon>
        <taxon>Chromadorea</taxon>
        <taxon>Rhabditida</taxon>
        <taxon>Rhabditina</taxon>
        <taxon>Rhabditomorpha</taxon>
        <taxon>Rhabditoidea</taxon>
        <taxon>Rhabditidae</taxon>
        <taxon>Peloderinae</taxon>
        <taxon>Caenorhabditis</taxon>
    </lineage>
</organism>
<feature type="domain" description="Exoribonuclease phosphorolytic" evidence="7">
    <location>
        <begin position="126"/>
        <end position="193"/>
    </location>
</feature>
<dbReference type="Pfam" id="PF03725">
    <property type="entry name" value="RNase_PH_C"/>
    <property type="match status" value="1"/>
</dbReference>
<evidence type="ECO:0000256" key="2">
    <source>
        <dbReference type="ARBA" id="ARBA00006678"/>
    </source>
</evidence>
<dbReference type="SUPFAM" id="SSF54211">
    <property type="entry name" value="Ribosomal protein S5 domain 2-like"/>
    <property type="match status" value="1"/>
</dbReference>
<dbReference type="OrthoDB" id="27298at2759"/>
<evidence type="ECO:0000256" key="1">
    <source>
        <dbReference type="ARBA" id="ARBA00004123"/>
    </source>
</evidence>
<comment type="caution">
    <text evidence="8">The sequence shown here is derived from an EMBL/GenBank/DDBJ whole genome shotgun (WGS) entry which is preliminary data.</text>
</comment>
<evidence type="ECO:0000256" key="5">
    <source>
        <dbReference type="ARBA" id="ARBA00023242"/>
    </source>
</evidence>
<dbReference type="InterPro" id="IPR020568">
    <property type="entry name" value="Ribosomal_Su5_D2-typ_SF"/>
</dbReference>
<dbReference type="InterPro" id="IPR036345">
    <property type="entry name" value="ExoRNase_PH_dom2_sf"/>
</dbReference>
<dbReference type="CDD" id="cd11372">
    <property type="entry name" value="RNase_PH_RRP46"/>
    <property type="match status" value="1"/>
</dbReference>
<gene>
    <name evidence="8" type="ORF">CAMP_LOCUS5142</name>
</gene>
<reference evidence="8" key="1">
    <citation type="submission" date="2022-11" db="EMBL/GenBank/DDBJ databases">
        <authorList>
            <person name="Kikuchi T."/>
        </authorList>
    </citation>
    <scope>NUCLEOTIDE SEQUENCE</scope>
    <source>
        <strain evidence="8">PS1010</strain>
    </source>
</reference>
<sequence>MSGRLREMRCELAYLKNADGSVCFSQGATCIWASCSGPGDIHRARANDEKMVLDVSFRANTGDNKFHPLNNIITSTLEKVINLQLFPHTTQVITLHGIQDDGSIGAAALNATCFALLDNGLPFDTIFCGVTIVRINGELIIDPTAKQESQSDAKILLAVCRNRTTSAPEICASDTIGDLTIDELENAWLLAKQTALSIFEFYRVSLERKHSTDFC</sequence>
<dbReference type="Pfam" id="PF01138">
    <property type="entry name" value="RNase_PH"/>
    <property type="match status" value="1"/>
</dbReference>
<dbReference type="Proteomes" id="UP001152747">
    <property type="component" value="Unassembled WGS sequence"/>
</dbReference>
<evidence type="ECO:0000313" key="8">
    <source>
        <dbReference type="EMBL" id="CAI5442505.1"/>
    </source>
</evidence>
<evidence type="ECO:0000256" key="3">
    <source>
        <dbReference type="ARBA" id="ARBA00022552"/>
    </source>
</evidence>
<dbReference type="PANTHER" id="PTHR11953">
    <property type="entry name" value="EXOSOME COMPLEX COMPONENT"/>
    <property type="match status" value="1"/>
</dbReference>
<dbReference type="PANTHER" id="PTHR11953:SF1">
    <property type="entry name" value="EXOSOME COMPLEX COMPONENT RRP46"/>
    <property type="match status" value="1"/>
</dbReference>
<comment type="subcellular location">
    <subcellularLocation>
        <location evidence="1">Nucleus</location>
    </subcellularLocation>
</comment>
<comment type="similarity">
    <text evidence="2">Belongs to the RNase PH family.</text>
</comment>
<dbReference type="GO" id="GO:0006364">
    <property type="term" value="P:rRNA processing"/>
    <property type="evidence" value="ECO:0007669"/>
    <property type="project" value="UniProtKB-KW"/>
</dbReference>
<dbReference type="Gene3D" id="3.30.230.70">
    <property type="entry name" value="GHMP Kinase, N-terminal domain"/>
    <property type="match status" value="1"/>
</dbReference>
<dbReference type="GO" id="GO:0034475">
    <property type="term" value="P:U4 snRNA 3'-end processing"/>
    <property type="evidence" value="ECO:0007669"/>
    <property type="project" value="TreeGrafter"/>
</dbReference>
<keyword evidence="5" id="KW-0539">Nucleus</keyword>
<dbReference type="InterPro" id="IPR050080">
    <property type="entry name" value="RNase_PH"/>
</dbReference>
<dbReference type="GO" id="GO:0000177">
    <property type="term" value="C:cytoplasmic exosome (RNase complex)"/>
    <property type="evidence" value="ECO:0007669"/>
    <property type="project" value="TreeGrafter"/>
</dbReference>
<dbReference type="InterPro" id="IPR015847">
    <property type="entry name" value="ExoRNase_PH_dom2"/>
</dbReference>
<evidence type="ECO:0000259" key="6">
    <source>
        <dbReference type="Pfam" id="PF01138"/>
    </source>
</evidence>
<name>A0A9P1ICF5_9PELO</name>
<keyword evidence="4" id="KW-0271">Exosome</keyword>
<feature type="domain" description="Exoribonuclease phosphorolytic" evidence="6">
    <location>
        <begin position="5"/>
        <end position="122"/>
    </location>
</feature>
<dbReference type="GO" id="GO:0071028">
    <property type="term" value="P:nuclear mRNA surveillance"/>
    <property type="evidence" value="ECO:0007669"/>
    <property type="project" value="TreeGrafter"/>
</dbReference>
<evidence type="ECO:0000259" key="7">
    <source>
        <dbReference type="Pfam" id="PF03725"/>
    </source>
</evidence>
<dbReference type="GO" id="GO:0071051">
    <property type="term" value="P:poly(A)-dependent snoRNA 3'-end processing"/>
    <property type="evidence" value="ECO:0007669"/>
    <property type="project" value="TreeGrafter"/>
</dbReference>
<dbReference type="AlphaFoldDB" id="A0A9P1ICF5"/>
<dbReference type="GO" id="GO:0005730">
    <property type="term" value="C:nucleolus"/>
    <property type="evidence" value="ECO:0007669"/>
    <property type="project" value="TreeGrafter"/>
</dbReference>
<keyword evidence="9" id="KW-1185">Reference proteome</keyword>
<dbReference type="InterPro" id="IPR001247">
    <property type="entry name" value="ExoRNase_PH_dom1"/>
</dbReference>
<dbReference type="EMBL" id="CANHGI010000002">
    <property type="protein sequence ID" value="CAI5442505.1"/>
    <property type="molecule type" value="Genomic_DNA"/>
</dbReference>
<dbReference type="PROSITE" id="PS51257">
    <property type="entry name" value="PROKAR_LIPOPROTEIN"/>
    <property type="match status" value="1"/>
</dbReference>
<dbReference type="GO" id="GO:0016075">
    <property type="term" value="P:rRNA catabolic process"/>
    <property type="evidence" value="ECO:0007669"/>
    <property type="project" value="TreeGrafter"/>
</dbReference>